<evidence type="ECO:0000256" key="1">
    <source>
        <dbReference type="SAM" id="MobiDB-lite"/>
    </source>
</evidence>
<dbReference type="InParanoid" id="C5K6I9"/>
<dbReference type="SUPFAM" id="SSF47113">
    <property type="entry name" value="Histone-fold"/>
    <property type="match status" value="1"/>
</dbReference>
<gene>
    <name evidence="2" type="ORF">Pmar_PMAR006802</name>
</gene>
<dbReference type="GO" id="GO:0003743">
    <property type="term" value="F:translation initiation factor activity"/>
    <property type="evidence" value="ECO:0007669"/>
    <property type="project" value="UniProtKB-KW"/>
</dbReference>
<name>C5K6I9_PERM5</name>
<accession>C5K6I9</accession>
<dbReference type="AlphaFoldDB" id="C5K6I9"/>
<dbReference type="EMBL" id="GG670888">
    <property type="protein sequence ID" value="EER19909.1"/>
    <property type="molecule type" value="Genomic_DNA"/>
</dbReference>
<dbReference type="RefSeq" id="XP_002788113.1">
    <property type="nucleotide sequence ID" value="XM_002788067.1"/>
</dbReference>
<feature type="compositionally biased region" description="Basic and acidic residues" evidence="1">
    <location>
        <begin position="99"/>
        <end position="113"/>
    </location>
</feature>
<keyword evidence="3" id="KW-1185">Reference proteome</keyword>
<keyword evidence="2" id="KW-0396">Initiation factor</keyword>
<feature type="region of interest" description="Disordered" evidence="1">
    <location>
        <begin position="91"/>
        <end position="120"/>
    </location>
</feature>
<keyword evidence="2" id="KW-0648">Protein biosynthesis</keyword>
<proteinExistence type="predicted"/>
<dbReference type="InterPro" id="IPR009072">
    <property type="entry name" value="Histone-fold"/>
</dbReference>
<dbReference type="GO" id="GO:0046982">
    <property type="term" value="F:protein heterodimerization activity"/>
    <property type="evidence" value="ECO:0007669"/>
    <property type="project" value="InterPro"/>
</dbReference>
<dbReference type="GeneID" id="9058814"/>
<dbReference type="Gene3D" id="1.10.20.10">
    <property type="entry name" value="Histone, subunit A"/>
    <property type="match status" value="1"/>
</dbReference>
<evidence type="ECO:0000313" key="3">
    <source>
        <dbReference type="Proteomes" id="UP000007800"/>
    </source>
</evidence>
<reference evidence="2 3" key="1">
    <citation type="submission" date="2008-07" db="EMBL/GenBank/DDBJ databases">
        <authorList>
            <person name="El-Sayed N."/>
            <person name="Caler E."/>
            <person name="Inman J."/>
            <person name="Amedeo P."/>
            <person name="Hass B."/>
            <person name="Wortman J."/>
        </authorList>
    </citation>
    <scope>NUCLEOTIDE SEQUENCE [LARGE SCALE GENOMIC DNA]</scope>
    <source>
        <strain evidence="3">ATCC 50983 / TXsc</strain>
    </source>
</reference>
<protein>
    <submittedName>
        <fullName evidence="2">Transcription initiation factor TFIID subunit, putative</fullName>
    </submittedName>
</protein>
<dbReference type="Proteomes" id="UP000007800">
    <property type="component" value="Unassembled WGS sequence"/>
</dbReference>
<sequence>MSGTNPGLGGVSQATPLPDVLTTEQLKALVPGGDEMDDTAIELLKRMGNDILDKILSDAASVAKRRKEETISLSSLEYALEREWGISIREESSPFYCGERTEEKTEPQEDTKESQGVSRG</sequence>
<organism evidence="3">
    <name type="scientific">Perkinsus marinus (strain ATCC 50983 / TXsc)</name>
    <dbReference type="NCBI Taxonomy" id="423536"/>
    <lineage>
        <taxon>Eukaryota</taxon>
        <taxon>Sar</taxon>
        <taxon>Alveolata</taxon>
        <taxon>Perkinsozoa</taxon>
        <taxon>Perkinsea</taxon>
        <taxon>Perkinsida</taxon>
        <taxon>Perkinsidae</taxon>
        <taxon>Perkinsus</taxon>
    </lineage>
</organism>
<evidence type="ECO:0000313" key="2">
    <source>
        <dbReference type="EMBL" id="EER19909.1"/>
    </source>
</evidence>